<protein>
    <submittedName>
        <fullName evidence="4">DUF3899 domain-containing protein</fullName>
    </submittedName>
</protein>
<sequence>MNKYLQWLIWVLFAPVLSLIIWGFRTHTWSNYIDILFIVSMILFIAGFVVILVQDGIFDATSYGFRRIRYQMGGKKHRKAWEDDEFMNPKQAKRDFYLVEAWAKRMTIINAVLILLCLCAIFTF</sequence>
<reference evidence="3 6" key="2">
    <citation type="submission" date="2021-01" db="EMBL/GenBank/DDBJ databases">
        <title>FDA dAtabase for Regulatory Grade micrObial Sequences (FDA-ARGOS): Supporting development and validation of Infectious Disease Dx tests.</title>
        <authorList>
            <person name="Sproer C."/>
            <person name="Gronow S."/>
            <person name="Severitt S."/>
            <person name="Schroder I."/>
            <person name="Tallon L."/>
            <person name="Sadzewicz L."/>
            <person name="Zhao X."/>
            <person name="Boylan J."/>
            <person name="Ott S."/>
            <person name="Bowen H."/>
            <person name="Vavikolanu K."/>
            <person name="Mehta A."/>
            <person name="Aluvathingal J."/>
            <person name="Nadendla S."/>
            <person name="Lowell S."/>
            <person name="Myers T."/>
            <person name="Yan Y."/>
            <person name="Sichtig H."/>
        </authorList>
    </citation>
    <scope>NUCLEOTIDE SEQUENCE [LARGE SCALE GENOMIC DNA]</scope>
    <source>
        <strain evidence="3 6">FDAARGOS_1148</strain>
    </source>
</reference>
<dbReference type="GeneID" id="93727212"/>
<evidence type="ECO:0000313" key="5">
    <source>
        <dbReference type="Proteomes" id="UP000293854"/>
    </source>
</evidence>
<keyword evidence="1" id="KW-1133">Transmembrane helix</keyword>
<feature type="transmembrane region" description="Helical" evidence="1">
    <location>
        <begin position="36"/>
        <end position="58"/>
    </location>
</feature>
<proteinExistence type="predicted"/>
<dbReference type="OrthoDB" id="2414433at2"/>
<keyword evidence="1" id="KW-0472">Membrane</keyword>
<feature type="transmembrane region" description="Helical" evidence="1">
    <location>
        <begin position="7"/>
        <end position="24"/>
    </location>
</feature>
<dbReference type="EMBL" id="CP068073">
    <property type="protein sequence ID" value="QQS82868.1"/>
    <property type="molecule type" value="Genomic_DNA"/>
</dbReference>
<dbReference type="Proteomes" id="UP000595942">
    <property type="component" value="Chromosome"/>
</dbReference>
<organism evidence="4 5">
    <name type="scientific">Staphylococcus condimenti</name>
    <dbReference type="NCBI Taxonomy" id="70255"/>
    <lineage>
        <taxon>Bacteria</taxon>
        <taxon>Bacillati</taxon>
        <taxon>Bacillota</taxon>
        <taxon>Bacilli</taxon>
        <taxon>Bacillales</taxon>
        <taxon>Staphylococcaceae</taxon>
        <taxon>Staphylococcus</taxon>
    </lineage>
</organism>
<name>A0A143PA60_9STAP</name>
<dbReference type="Pfam" id="PF13038">
    <property type="entry name" value="DUF3899"/>
    <property type="match status" value="1"/>
</dbReference>
<evidence type="ECO:0000259" key="2">
    <source>
        <dbReference type="Pfam" id="PF13038"/>
    </source>
</evidence>
<evidence type="ECO:0000256" key="1">
    <source>
        <dbReference type="SAM" id="Phobius"/>
    </source>
</evidence>
<dbReference type="EMBL" id="RQTE01000237">
    <property type="protein sequence ID" value="RZI00698.1"/>
    <property type="molecule type" value="Genomic_DNA"/>
</dbReference>
<keyword evidence="6" id="KW-1185">Reference proteome</keyword>
<dbReference type="KEGG" id="scv:A4G25_04985"/>
<dbReference type="AlphaFoldDB" id="A0A143PA60"/>
<evidence type="ECO:0000313" key="4">
    <source>
        <dbReference type="EMBL" id="RZI00698.1"/>
    </source>
</evidence>
<keyword evidence="1" id="KW-0812">Transmembrane</keyword>
<reference evidence="4 5" key="1">
    <citation type="submission" date="2018-11" db="EMBL/GenBank/DDBJ databases">
        <title>Genomic profiling of Staphylococcus species from a Poultry farm system in KwaZulu-Natal, South Africa.</title>
        <authorList>
            <person name="Amoako D.G."/>
            <person name="Somboro A.M."/>
            <person name="Abia A.L.K."/>
            <person name="Bester L.A."/>
            <person name="Essack S.Y."/>
        </authorList>
    </citation>
    <scope>NUCLEOTIDE SEQUENCE [LARGE SCALE GENOMIC DNA]</scope>
    <source>
        <strain evidence="4 5">SA11</strain>
    </source>
</reference>
<accession>A0A143PA60</accession>
<dbReference type="RefSeq" id="WP_047131672.1">
    <property type="nucleotide sequence ID" value="NZ_CP015114.1"/>
</dbReference>
<evidence type="ECO:0000313" key="3">
    <source>
        <dbReference type="EMBL" id="QQS82868.1"/>
    </source>
</evidence>
<gene>
    <name evidence="4" type="ORF">EIG99_10795</name>
    <name evidence="3" type="ORF">I6J05_00670</name>
</gene>
<dbReference type="Proteomes" id="UP000293854">
    <property type="component" value="Unassembled WGS sequence"/>
</dbReference>
<feature type="domain" description="DUF3899" evidence="2">
    <location>
        <begin position="33"/>
        <end position="118"/>
    </location>
</feature>
<feature type="transmembrane region" description="Helical" evidence="1">
    <location>
        <begin position="102"/>
        <end position="123"/>
    </location>
</feature>
<dbReference type="InterPro" id="IPR025007">
    <property type="entry name" value="DUF3899"/>
</dbReference>
<evidence type="ECO:0000313" key="6">
    <source>
        <dbReference type="Proteomes" id="UP000595942"/>
    </source>
</evidence>